<evidence type="ECO:0000313" key="3">
    <source>
        <dbReference type="EMBL" id="VYS93136.1"/>
    </source>
</evidence>
<dbReference type="PANTHER" id="PTHR35339:SF4">
    <property type="entry name" value="LINALOOL DEHYDRATASE_ISOMERASE DOMAIN-CONTAINING PROTEIN"/>
    <property type="match status" value="1"/>
</dbReference>
<accession>A0A6N2SJ52</accession>
<gene>
    <name evidence="3" type="ORF">BULFYP32_01169</name>
</gene>
<dbReference type="InterPro" id="IPR016624">
    <property type="entry name" value="UCP014753"/>
</dbReference>
<dbReference type="RefSeq" id="WP_156737310.1">
    <property type="nucleotide sequence ID" value="NZ_CACRTC010000017.1"/>
</dbReference>
<dbReference type="PANTHER" id="PTHR35339">
    <property type="entry name" value="LINALOOL DEHYDRATASE_ISOMERASE DOMAIN-CONTAINING PROTEIN"/>
    <property type="match status" value="1"/>
</dbReference>
<feature type="chain" id="PRO_5026820152" description="DUF2264 domain-containing protein" evidence="1">
    <location>
        <begin position="21"/>
        <end position="1230"/>
    </location>
</feature>
<dbReference type="InterPro" id="IPR049349">
    <property type="entry name" value="DUF2264_N"/>
</dbReference>
<sequence length="1230" mass="141898">MLRITLLFLFFSLGFIKLTADTVTPQGAWCWFADPRALHYETPDGRINRTFVGYIDIHGNIRAMQYDFNQRQQTEVLIRSYFQPDDHNNPTFLTLPDGRIMIFYSRHTDESCFYYRISQMPGDITTLGCEHRLDTPNNTTYPSPFILADDPTHIYLCWRGINWHPTIARLSLPNADDKVNIEWGPYQLVQSTGSRPYAKYASDGKGKIYFTYTTGHPDNESPNFLYFNYIDIHTLTLQDVCGRELQHIAKGPLQVSKLSNYVENYPTTIVDATAYRNWVWQVVPGYKGYPQIAMTRISTDKKSHNYYLARWNGHAWTKHHITHAGGHFHQSPDIEHCYSAGMSLDETDPSAVYCSVPIEGKYGRRYEIIRYQMDAYGEIVSNYAITSNSETNNVRPYIIPGTKESAMKLAWMQGDYYDWIVSRERPKGYCTSICSDFSGFDFTPNNESIIDARYEAEVKIDTTCYEGVLARWGKLSYVLDGRTLLPQIQYKNKVYTSTNRLATADSWAENVRSTQGHWYPPVKQTNLHLKMELQGNTLRIYRNGWLDQCIKLPIHDISDLKLPDESLVSTTTQNLDTPFSITDPDYALSPYTGLTRRHWQAAARHLLRGAFSYIHSMDDCMYFPKQLDKTYPHNEDAVAVAKLEGLCRTLFVAAPLLREDPELEINGIRVADYFRHQILGMTRPSSTSYVTPCPTGPSQTMLELGALAISLKIAQSTLWDPLPQNERDALATLLRNYGEGPTIESNWRFFNVFLMSFLKDQGYRVNEDYLRFNLTRLLERYRGEGWYNDSPAYDYYSMWAFQTYGPLWVYYYGNQFPKIASQFGHYQADLIDNYPYMFARDGRMNMWGRSLPYRFASVSPFPLLEWNTTDAARVNYGWIRRIASATLMQFMSHPDFLHEGIPTMGFYGPFAPCVQIYSCRGSVYWMGKAFFSLLLPEDSQYWSTTENEGPWANELKPGRAYNKFQPATNLLITNYPNSGGTEMRSWCHETAAGDWQKFRSTENYNKLAYHTDFPWMADGKQGEISMNYGIKNKNGDWEVLRLYTFRSFENGQYRRDAVLETDTTVCVQLTDIPLADGVLRVDKVSSHNPLNLRLGSYSLPQFSSQLERGQQKIRTNFVEMNNNRITTSIETSTLDNNHYQLASVPLYGWDTTKVLQPRGLHPMTNECGLIIHEAKAVNNRIFITLHLWKKSGRTFTTSELSVVKQIEVTADQKKAIITLADNTRHIINFE</sequence>
<feature type="domain" description="DUF2264" evidence="2">
    <location>
        <begin position="595"/>
        <end position="947"/>
    </location>
</feature>
<dbReference type="AlphaFoldDB" id="A0A6N2SJ52"/>
<evidence type="ECO:0000256" key="1">
    <source>
        <dbReference type="SAM" id="SignalP"/>
    </source>
</evidence>
<dbReference type="Pfam" id="PF15892">
    <property type="entry name" value="BNR_4"/>
    <property type="match status" value="1"/>
</dbReference>
<dbReference type="Pfam" id="PF10022">
    <property type="entry name" value="DUF2264"/>
    <property type="match status" value="1"/>
</dbReference>
<organism evidence="3">
    <name type="scientific">Bacteroides uniformis</name>
    <dbReference type="NCBI Taxonomy" id="820"/>
    <lineage>
        <taxon>Bacteria</taxon>
        <taxon>Pseudomonadati</taxon>
        <taxon>Bacteroidota</taxon>
        <taxon>Bacteroidia</taxon>
        <taxon>Bacteroidales</taxon>
        <taxon>Bacteroidaceae</taxon>
        <taxon>Bacteroides</taxon>
    </lineage>
</organism>
<reference evidence="3" key="1">
    <citation type="submission" date="2019-11" db="EMBL/GenBank/DDBJ databases">
        <authorList>
            <person name="Feng L."/>
        </authorList>
    </citation>
    <scope>NUCLEOTIDE SEQUENCE</scope>
    <source>
        <strain evidence="3">BuniformisLFYP32</strain>
    </source>
</reference>
<evidence type="ECO:0000259" key="2">
    <source>
        <dbReference type="Pfam" id="PF10022"/>
    </source>
</evidence>
<name>A0A6N2SJ52_BACUN</name>
<protein>
    <recommendedName>
        <fullName evidence="2">DUF2264 domain-containing protein</fullName>
    </recommendedName>
</protein>
<keyword evidence="1" id="KW-0732">Signal</keyword>
<feature type="signal peptide" evidence="1">
    <location>
        <begin position="1"/>
        <end position="20"/>
    </location>
</feature>
<proteinExistence type="predicted"/>
<dbReference type="EMBL" id="CACRTC010000017">
    <property type="protein sequence ID" value="VYS93136.1"/>
    <property type="molecule type" value="Genomic_DNA"/>
</dbReference>